<keyword evidence="2" id="KW-1185">Reference proteome</keyword>
<dbReference type="Proteomes" id="UP001140510">
    <property type="component" value="Unassembled WGS sequence"/>
</dbReference>
<organism evidence="1 2">
    <name type="scientific">Didymella pomorum</name>
    <dbReference type="NCBI Taxonomy" id="749634"/>
    <lineage>
        <taxon>Eukaryota</taxon>
        <taxon>Fungi</taxon>
        <taxon>Dikarya</taxon>
        <taxon>Ascomycota</taxon>
        <taxon>Pezizomycotina</taxon>
        <taxon>Dothideomycetes</taxon>
        <taxon>Pleosporomycetidae</taxon>
        <taxon>Pleosporales</taxon>
        <taxon>Pleosporineae</taxon>
        <taxon>Didymellaceae</taxon>
        <taxon>Didymella</taxon>
    </lineage>
</organism>
<evidence type="ECO:0000313" key="1">
    <source>
        <dbReference type="EMBL" id="KAJ4408304.1"/>
    </source>
</evidence>
<dbReference type="OrthoDB" id="3789882at2759"/>
<reference evidence="1" key="1">
    <citation type="submission" date="2022-10" db="EMBL/GenBank/DDBJ databases">
        <title>Tapping the CABI collections for fungal endophytes: first genome assemblies for Collariella, Neodidymelliopsis, Ascochyta clinopodiicola, Didymella pomorum, Didymosphaeria variabile, Neocosmospora piperis and Neocucurbitaria cava.</title>
        <authorList>
            <person name="Hill R."/>
        </authorList>
    </citation>
    <scope>NUCLEOTIDE SEQUENCE</scope>
    <source>
        <strain evidence="1">IMI 355091</strain>
    </source>
</reference>
<proteinExistence type="predicted"/>
<sequence>MATAPSFAASRSASAVSTLAKYSARLIAKLIEKAKLIKQHNPAAFEEESLSDTLSLSDVAENRRAFINRLLGGEQIHGPSQDFPWVSSSADLQGTWSTFRQHLLENTATARTMYQESDDAQSTIGQHCQSLIKVFKAIAESICDTPVSPTICSDDTFASEAIDLKHALMISPLGYRIFWIFPGWLFDPRHMRALDRRNQEISDADAGGKTVALCDFPAIMSQESKPFDKDSTIKDVLVKNKRFFLTLEETVDMKAKLMSRTTVAVVSKAVVLVLDEHVNAA</sequence>
<name>A0A9W8ZGN7_9PLEO</name>
<dbReference type="EMBL" id="JAPEVA010000016">
    <property type="protein sequence ID" value="KAJ4408304.1"/>
    <property type="molecule type" value="Genomic_DNA"/>
</dbReference>
<comment type="caution">
    <text evidence="1">The sequence shown here is derived from an EMBL/GenBank/DDBJ whole genome shotgun (WGS) entry which is preliminary data.</text>
</comment>
<gene>
    <name evidence="1" type="ORF">N0V91_003308</name>
</gene>
<dbReference type="AlphaFoldDB" id="A0A9W8ZGN7"/>
<evidence type="ECO:0000313" key="2">
    <source>
        <dbReference type="Proteomes" id="UP001140510"/>
    </source>
</evidence>
<protein>
    <submittedName>
        <fullName evidence="1">Uncharacterized protein</fullName>
    </submittedName>
</protein>
<accession>A0A9W8ZGN7</accession>